<proteinExistence type="predicted"/>
<gene>
    <name evidence="1" type="ORF">VNO78_14212</name>
</gene>
<organism evidence="1 2">
    <name type="scientific">Psophocarpus tetragonolobus</name>
    <name type="common">Winged bean</name>
    <name type="synonym">Dolichos tetragonolobus</name>
    <dbReference type="NCBI Taxonomy" id="3891"/>
    <lineage>
        <taxon>Eukaryota</taxon>
        <taxon>Viridiplantae</taxon>
        <taxon>Streptophyta</taxon>
        <taxon>Embryophyta</taxon>
        <taxon>Tracheophyta</taxon>
        <taxon>Spermatophyta</taxon>
        <taxon>Magnoliopsida</taxon>
        <taxon>eudicotyledons</taxon>
        <taxon>Gunneridae</taxon>
        <taxon>Pentapetalae</taxon>
        <taxon>rosids</taxon>
        <taxon>fabids</taxon>
        <taxon>Fabales</taxon>
        <taxon>Fabaceae</taxon>
        <taxon>Papilionoideae</taxon>
        <taxon>50 kb inversion clade</taxon>
        <taxon>NPAAA clade</taxon>
        <taxon>indigoferoid/millettioid clade</taxon>
        <taxon>Phaseoleae</taxon>
        <taxon>Psophocarpus</taxon>
    </lineage>
</organism>
<evidence type="ECO:0000313" key="1">
    <source>
        <dbReference type="EMBL" id="KAK7402163.1"/>
    </source>
</evidence>
<sequence length="140" mass="15871">MTTHTILLPSLLGFSEALHSFIPHFNSTVLSYFSLQFLNQIRTVNFDALGFVCTSWCYTAFVSTADFLGNSIMMPMCYWFCLKVDCGHVAHSGYVASLVNEVHGSRFQLFYKGVIYGAKQIWFGNGHLGFEELEFGERNK</sequence>
<comment type="caution">
    <text evidence="1">The sequence shown here is derived from an EMBL/GenBank/DDBJ whole genome shotgun (WGS) entry which is preliminary data.</text>
</comment>
<reference evidence="1 2" key="1">
    <citation type="submission" date="2024-01" db="EMBL/GenBank/DDBJ databases">
        <title>The genomes of 5 underutilized Papilionoideae crops provide insights into root nodulation and disease resistanc.</title>
        <authorList>
            <person name="Jiang F."/>
        </authorList>
    </citation>
    <scope>NUCLEOTIDE SEQUENCE [LARGE SCALE GENOMIC DNA]</scope>
    <source>
        <strain evidence="1">DUOXIRENSHENG_FW03</strain>
        <tissue evidence="1">Leaves</tissue>
    </source>
</reference>
<protein>
    <submittedName>
        <fullName evidence="1">Uncharacterized protein</fullName>
    </submittedName>
</protein>
<dbReference type="AlphaFoldDB" id="A0AAN9SZP5"/>
<keyword evidence="2" id="KW-1185">Reference proteome</keyword>
<name>A0AAN9SZP5_PSOTE</name>
<dbReference type="Proteomes" id="UP001386955">
    <property type="component" value="Unassembled WGS sequence"/>
</dbReference>
<dbReference type="EMBL" id="JAYMYS010000003">
    <property type="protein sequence ID" value="KAK7402163.1"/>
    <property type="molecule type" value="Genomic_DNA"/>
</dbReference>
<evidence type="ECO:0000313" key="2">
    <source>
        <dbReference type="Proteomes" id="UP001386955"/>
    </source>
</evidence>
<accession>A0AAN9SZP5</accession>